<keyword evidence="3" id="KW-0813">Transport</keyword>
<dbReference type="InterPro" id="IPR010067">
    <property type="entry name" value="ABC_SsuA_sub-bd"/>
</dbReference>
<dbReference type="Proteomes" id="UP001152872">
    <property type="component" value="Unassembled WGS sequence"/>
</dbReference>
<gene>
    <name evidence="8" type="ORF">FEV09_22670</name>
</gene>
<keyword evidence="9" id="KW-1185">Reference proteome</keyword>
<dbReference type="NCBIfam" id="TIGR01728">
    <property type="entry name" value="SsuA_fam"/>
    <property type="match status" value="1"/>
</dbReference>
<dbReference type="RefSeq" id="WP_009629567.1">
    <property type="nucleotide sequence ID" value="NZ_VBTY01000336.1"/>
</dbReference>
<evidence type="ECO:0000256" key="5">
    <source>
        <dbReference type="ARBA" id="ARBA00055538"/>
    </source>
</evidence>
<evidence type="ECO:0000256" key="4">
    <source>
        <dbReference type="ARBA" id="ARBA00022729"/>
    </source>
</evidence>
<comment type="function">
    <text evidence="5">Part of a binding-protein-dependent transport system for aliphatic sulfonates. Putative binding protein.</text>
</comment>
<dbReference type="SUPFAM" id="SSF53850">
    <property type="entry name" value="Periplasmic binding protein-like II"/>
    <property type="match status" value="1"/>
</dbReference>
<evidence type="ECO:0000313" key="9">
    <source>
        <dbReference type="Proteomes" id="UP001152872"/>
    </source>
</evidence>
<dbReference type="InterPro" id="IPR001638">
    <property type="entry name" value="Solute-binding_3/MltF_N"/>
</dbReference>
<protein>
    <recommendedName>
        <fullName evidence="6">Putative aliphatic sulfonates-binding protein</fullName>
    </recommendedName>
</protein>
<dbReference type="InterPro" id="IPR015168">
    <property type="entry name" value="SsuA/THI5"/>
</dbReference>
<dbReference type="SMART" id="SM00062">
    <property type="entry name" value="PBPb"/>
    <property type="match status" value="1"/>
</dbReference>
<comment type="caution">
    <text evidence="8">The sequence shown here is derived from an EMBL/GenBank/DDBJ whole genome shotgun (WGS) entry which is preliminary data.</text>
</comment>
<evidence type="ECO:0000259" key="7">
    <source>
        <dbReference type="SMART" id="SM00062"/>
    </source>
</evidence>
<dbReference type="Gene3D" id="3.40.190.10">
    <property type="entry name" value="Periplasmic binding protein-like II"/>
    <property type="match status" value="2"/>
</dbReference>
<evidence type="ECO:0000256" key="6">
    <source>
        <dbReference type="ARBA" id="ARBA00070228"/>
    </source>
</evidence>
<dbReference type="CDD" id="cd13557">
    <property type="entry name" value="PBP2_SsuA"/>
    <property type="match status" value="1"/>
</dbReference>
<dbReference type="FunFam" id="3.40.190.10:FF:000050">
    <property type="entry name" value="Sulfonate ABC transporter substrate-binding protein"/>
    <property type="match status" value="1"/>
</dbReference>
<dbReference type="GO" id="GO:0042597">
    <property type="term" value="C:periplasmic space"/>
    <property type="evidence" value="ECO:0007669"/>
    <property type="project" value="UniProtKB-SubCell"/>
</dbReference>
<feature type="domain" description="Solute-binding protein family 3/N-terminal" evidence="7">
    <location>
        <begin position="68"/>
        <end position="287"/>
    </location>
</feature>
<evidence type="ECO:0000256" key="3">
    <source>
        <dbReference type="ARBA" id="ARBA00022448"/>
    </source>
</evidence>
<organism evidence="8 9">
    <name type="scientific">Pseudanabaena catenata USMAC16</name>
    <dbReference type="NCBI Taxonomy" id="1855837"/>
    <lineage>
        <taxon>Bacteria</taxon>
        <taxon>Bacillati</taxon>
        <taxon>Cyanobacteriota</taxon>
        <taxon>Cyanophyceae</taxon>
        <taxon>Pseudanabaenales</taxon>
        <taxon>Pseudanabaenaceae</taxon>
        <taxon>Pseudanabaena</taxon>
    </lineage>
</organism>
<dbReference type="GO" id="GO:0016020">
    <property type="term" value="C:membrane"/>
    <property type="evidence" value="ECO:0007669"/>
    <property type="project" value="InterPro"/>
</dbReference>
<dbReference type="EMBL" id="VBTY01000336">
    <property type="protein sequence ID" value="MDG3497340.1"/>
    <property type="molecule type" value="Genomic_DNA"/>
</dbReference>
<name>A0A9X4RKR2_9CYAN</name>
<comment type="similarity">
    <text evidence="2">Belongs to the bacterial solute-binding protein SsuA/TauA family.</text>
</comment>
<accession>A0A9X4RKR2</accession>
<keyword evidence="4" id="KW-0732">Signal</keyword>
<comment type="subcellular location">
    <subcellularLocation>
        <location evidence="1">Periplasm</location>
    </subcellularLocation>
</comment>
<dbReference type="GO" id="GO:0042626">
    <property type="term" value="F:ATPase-coupled transmembrane transporter activity"/>
    <property type="evidence" value="ECO:0007669"/>
    <property type="project" value="InterPro"/>
</dbReference>
<reference evidence="8" key="1">
    <citation type="submission" date="2019-05" db="EMBL/GenBank/DDBJ databases">
        <title>Whole genome sequencing of Pseudanabaena catenata USMAC16.</title>
        <authorList>
            <person name="Khan Z."/>
            <person name="Omar W.M."/>
            <person name="Convey P."/>
            <person name="Merican F."/>
            <person name="Najimudin N."/>
        </authorList>
    </citation>
    <scope>NUCLEOTIDE SEQUENCE</scope>
    <source>
        <strain evidence="8">USMAC16</strain>
    </source>
</reference>
<evidence type="ECO:0000256" key="1">
    <source>
        <dbReference type="ARBA" id="ARBA00004418"/>
    </source>
</evidence>
<evidence type="ECO:0000313" key="8">
    <source>
        <dbReference type="EMBL" id="MDG3497340.1"/>
    </source>
</evidence>
<sequence length="367" mass="40077">MVTLVKQIQQLKSQQKSIFKQITLLVIPSVIALSTALTSCSNYSNQVAISSPSIAKNEAKPVVIKTKVVRLGYQTAGDIVKVKGVLEKRLEPLGVKVEWSQFAAGPQLMEALNVGKIDLGSVGETPPIFAQAAGSSLVYVSGRRPSEGKGSAIIVQKDSPIKSVADLKGQKVVFQKGSASHYLLIKALDEVGLKYSDIQAVTLPPVDAREAFIQGRIDAWVTWDPYLAFVQSKAEARVLRDANKIATQGGFYIASRSFATENPEALRIILEEIDKNGEWAEANRPEVVKLVSPILKIDPQIYEIVSSRASYRLRAITPQVLEEQQNIADLFAQEKVIPKKIDIKDAALTTEQYAAITPESLKIVANK</sequence>
<proteinExistence type="inferred from homology"/>
<evidence type="ECO:0000256" key="2">
    <source>
        <dbReference type="ARBA" id="ARBA00010742"/>
    </source>
</evidence>
<dbReference type="PANTHER" id="PTHR30024">
    <property type="entry name" value="ALIPHATIC SULFONATES-BINDING PROTEIN-RELATED"/>
    <property type="match status" value="1"/>
</dbReference>
<dbReference type="Pfam" id="PF09084">
    <property type="entry name" value="NMT1"/>
    <property type="match status" value="1"/>
</dbReference>
<dbReference type="AlphaFoldDB" id="A0A9X4RKR2"/>
<dbReference type="PANTHER" id="PTHR30024:SF42">
    <property type="entry name" value="ALIPHATIC SULFONATES-BINDING PROTEIN-RELATED"/>
    <property type="match status" value="1"/>
</dbReference>